<evidence type="ECO:0000313" key="2">
    <source>
        <dbReference type="Proteomes" id="UP000029227"/>
    </source>
</evidence>
<gene>
    <name evidence="1" type="ORF">JCM19237_4799</name>
</gene>
<dbReference type="Proteomes" id="UP000029227">
    <property type="component" value="Unassembled WGS sequence"/>
</dbReference>
<sequence length="41" mass="4476">MVAIRPLCNVRQTVITPELIARRGGQLAERTVMRGVQAVGD</sequence>
<dbReference type="STRING" id="754436.JCM19237_4799"/>
<dbReference type="AlphaFoldDB" id="A0A090QS34"/>
<organism evidence="1 2">
    <name type="scientific">Photobacterium aphoticum</name>
    <dbReference type="NCBI Taxonomy" id="754436"/>
    <lineage>
        <taxon>Bacteria</taxon>
        <taxon>Pseudomonadati</taxon>
        <taxon>Pseudomonadota</taxon>
        <taxon>Gammaproteobacteria</taxon>
        <taxon>Vibrionales</taxon>
        <taxon>Vibrionaceae</taxon>
        <taxon>Photobacterium</taxon>
    </lineage>
</organism>
<evidence type="ECO:0000313" key="1">
    <source>
        <dbReference type="EMBL" id="GAL05726.1"/>
    </source>
</evidence>
<comment type="caution">
    <text evidence="1">The sequence shown here is derived from an EMBL/GenBank/DDBJ whole genome shotgun (WGS) entry which is preliminary data.</text>
</comment>
<reference evidence="1 2" key="1">
    <citation type="journal article" date="2014" name="Genome Announc.">
        <title>Draft Genome Sequences of Two Vibrionaceae Species, Vibrio ponticus C121 and Photobacterium aphoticum C119, Isolated as Coral Reef Microbiota.</title>
        <authorList>
            <person name="Al-saari N."/>
            <person name="Meirelles P.M."/>
            <person name="Mino S."/>
            <person name="Suda W."/>
            <person name="Oshima K."/>
            <person name="Hattori M."/>
            <person name="Ohkuma M."/>
            <person name="Thompson F.L."/>
            <person name="Gomez-Gil B."/>
            <person name="Sawabe T."/>
            <person name="Sawabe T."/>
        </authorList>
    </citation>
    <scope>NUCLEOTIDE SEQUENCE [LARGE SCALE GENOMIC DNA]</scope>
    <source>
        <strain evidence="1 2">JCM 19237</strain>
    </source>
</reference>
<protein>
    <submittedName>
        <fullName evidence="1">Uncharacterized protein</fullName>
    </submittedName>
</protein>
<name>A0A090QS34_9GAMM</name>
<accession>A0A090QS34</accession>
<dbReference type="EMBL" id="BBMN01000008">
    <property type="protein sequence ID" value="GAL05726.1"/>
    <property type="molecule type" value="Genomic_DNA"/>
</dbReference>
<proteinExistence type="predicted"/>